<proteinExistence type="predicted"/>
<evidence type="ECO:0000313" key="1">
    <source>
        <dbReference type="EMBL" id="JAC60377.1"/>
    </source>
</evidence>
<feature type="non-terminal residue" evidence="1">
    <location>
        <position position="1"/>
    </location>
</feature>
<dbReference type="EMBL" id="GBEZ01026872">
    <property type="protein sequence ID" value="JAC60377.1"/>
    <property type="molecule type" value="Transcribed_RNA"/>
</dbReference>
<gene>
    <name evidence="1" type="ORF">TSPGSL018_29112</name>
</gene>
<reference evidence="1" key="1">
    <citation type="submission" date="2014-05" db="EMBL/GenBank/DDBJ databases">
        <title>The transcriptome of the halophilic microalga Tetraselmis sp. GSL018 isolated from the Great Salt Lake, Utah.</title>
        <authorList>
            <person name="Jinkerson R.E."/>
            <person name="D'Adamo S."/>
            <person name="Posewitz M.C."/>
        </authorList>
    </citation>
    <scope>NUCLEOTIDE SEQUENCE</scope>
    <source>
        <strain evidence="1">GSL018</strain>
    </source>
</reference>
<accession>A0A061QIK3</accession>
<name>A0A061QIK3_9CHLO</name>
<sequence length="81" mass="8475">VCVSGRSRRAARAAFRGLVSSLTREATARPSRFSFSRALSLSSFEASASVCGGVLDTSGASNTKDNACRWVGHVALWAGQP</sequence>
<dbReference type="AlphaFoldDB" id="A0A061QIK3"/>
<protein>
    <submittedName>
        <fullName evidence="1">Uncharacterized protein</fullName>
    </submittedName>
</protein>
<organism evidence="1">
    <name type="scientific">Tetraselmis sp. GSL018</name>
    <dbReference type="NCBI Taxonomy" id="582737"/>
    <lineage>
        <taxon>Eukaryota</taxon>
        <taxon>Viridiplantae</taxon>
        <taxon>Chlorophyta</taxon>
        <taxon>core chlorophytes</taxon>
        <taxon>Chlorodendrophyceae</taxon>
        <taxon>Chlorodendrales</taxon>
        <taxon>Chlorodendraceae</taxon>
        <taxon>Tetraselmis</taxon>
    </lineage>
</organism>